<proteinExistence type="predicted"/>
<comment type="caution">
    <text evidence="3">The sequence shown here is derived from an EMBL/GenBank/DDBJ whole genome shotgun (WGS) entry which is preliminary data.</text>
</comment>
<keyword evidence="1" id="KW-0472">Membrane</keyword>
<keyword evidence="1" id="KW-1133">Transmembrane helix</keyword>
<reference evidence="3 4" key="1">
    <citation type="submission" date="2018-03" db="EMBL/GenBank/DDBJ databases">
        <title>Genomic Encyclopedia of Archaeal and Bacterial Type Strains, Phase II (KMG-II): from individual species to whole genera.</title>
        <authorList>
            <person name="Goeker M."/>
        </authorList>
    </citation>
    <scope>NUCLEOTIDE SEQUENCE [LARGE SCALE GENOMIC DNA]</scope>
    <source>
        <strain evidence="3 4">DSM 24859</strain>
    </source>
</reference>
<feature type="transmembrane region" description="Helical" evidence="1">
    <location>
        <begin position="55"/>
        <end position="73"/>
    </location>
</feature>
<dbReference type="AlphaFoldDB" id="A0A2P8HSX0"/>
<organism evidence="3 4">
    <name type="scientific">Chitinophaga niastensis</name>
    <dbReference type="NCBI Taxonomy" id="536980"/>
    <lineage>
        <taxon>Bacteria</taxon>
        <taxon>Pseudomonadati</taxon>
        <taxon>Bacteroidota</taxon>
        <taxon>Chitinophagia</taxon>
        <taxon>Chitinophagales</taxon>
        <taxon>Chitinophagaceae</taxon>
        <taxon>Chitinophaga</taxon>
    </lineage>
</organism>
<sequence>MVWGKICLYIKMSEAFENSVRNKLIEADIPFDQDAWTKMESLLDAGENDKPLLAWWWWLLLPLLLGTGGWWMMQKSSDRPPKNNITTDITQQVEQVQKTDNHLPENIITPDKQQADQVQKTDNHLSENIITPGKQQQEAIQVPVIPAIITQNKKPENNQVNSYELPEKRVPGVAEKNNDINFLPTKNVNNLNAYTKISAPTEIPINTSSPADQTTTHPRRKINSKGLYVGITLGPDINVAPSLKYGNIGFNAGVLLHYYFNKHWFVTTGAVYSKKIYAATPSDYKVLNNGTYQSDLVRVNANCDVLDIPINANYTFLQVNNNTLSATLGMSNYFMLKEKYQYNYKYTPPSEQTVKNENQHYLAVLNVGALYQHPAGKRLIIGVQPYAKIPLRGVGYGQVKLYSAGVALQINLVGKKH</sequence>
<evidence type="ECO:0000313" key="3">
    <source>
        <dbReference type="EMBL" id="PSL49298.1"/>
    </source>
</evidence>
<dbReference type="Pfam" id="PF13568">
    <property type="entry name" value="OMP_b-brl_2"/>
    <property type="match status" value="1"/>
</dbReference>
<keyword evidence="1" id="KW-0812">Transmembrane</keyword>
<name>A0A2P8HSX0_CHINA</name>
<feature type="domain" description="Outer membrane protein beta-barrel" evidence="2">
    <location>
        <begin position="247"/>
        <end position="363"/>
    </location>
</feature>
<evidence type="ECO:0000259" key="2">
    <source>
        <dbReference type="Pfam" id="PF13568"/>
    </source>
</evidence>
<accession>A0A2P8HSX0</accession>
<protein>
    <submittedName>
        <fullName evidence="3">Outer membrane protein with beta-barrel domain</fullName>
    </submittedName>
</protein>
<gene>
    <name evidence="3" type="ORF">CLV51_101629</name>
</gene>
<evidence type="ECO:0000313" key="4">
    <source>
        <dbReference type="Proteomes" id="UP000240971"/>
    </source>
</evidence>
<keyword evidence="4" id="KW-1185">Reference proteome</keyword>
<dbReference type="EMBL" id="PYAW01000001">
    <property type="protein sequence ID" value="PSL49298.1"/>
    <property type="molecule type" value="Genomic_DNA"/>
</dbReference>
<dbReference type="InterPro" id="IPR025665">
    <property type="entry name" value="Beta-barrel_OMP_2"/>
</dbReference>
<dbReference type="Proteomes" id="UP000240971">
    <property type="component" value="Unassembled WGS sequence"/>
</dbReference>
<evidence type="ECO:0000256" key="1">
    <source>
        <dbReference type="SAM" id="Phobius"/>
    </source>
</evidence>